<protein>
    <submittedName>
        <fullName evidence="2">DUF218 domain-containing protein</fullName>
    </submittedName>
</protein>
<name>A0A0S4QLF6_9ACTN</name>
<dbReference type="InterPro" id="IPR003848">
    <property type="entry name" value="DUF218"/>
</dbReference>
<dbReference type="Proteomes" id="UP000198802">
    <property type="component" value="Unassembled WGS sequence"/>
</dbReference>
<dbReference type="CDD" id="cd06259">
    <property type="entry name" value="YdcF-like"/>
    <property type="match status" value="1"/>
</dbReference>
<evidence type="ECO:0000313" key="2">
    <source>
        <dbReference type="EMBL" id="CUU56417.1"/>
    </source>
</evidence>
<evidence type="ECO:0000259" key="1">
    <source>
        <dbReference type="Pfam" id="PF02698"/>
    </source>
</evidence>
<evidence type="ECO:0000313" key="3">
    <source>
        <dbReference type="Proteomes" id="UP000198802"/>
    </source>
</evidence>
<dbReference type="EMBL" id="FAOZ01000007">
    <property type="protein sequence ID" value="CUU56417.1"/>
    <property type="molecule type" value="Genomic_DNA"/>
</dbReference>
<dbReference type="RefSeq" id="WP_207550316.1">
    <property type="nucleotide sequence ID" value="NZ_FAOZ01000007.1"/>
</dbReference>
<organism evidence="2 3">
    <name type="scientific">Parafrankia irregularis</name>
    <dbReference type="NCBI Taxonomy" id="795642"/>
    <lineage>
        <taxon>Bacteria</taxon>
        <taxon>Bacillati</taxon>
        <taxon>Actinomycetota</taxon>
        <taxon>Actinomycetes</taxon>
        <taxon>Frankiales</taxon>
        <taxon>Frankiaceae</taxon>
        <taxon>Parafrankia</taxon>
    </lineage>
</organism>
<gene>
    <name evidence="2" type="ORF">Ga0074812_107301</name>
</gene>
<sequence>MNAARTRLGGACLLVVGVLGWGELEHWRASRRQLGTTTPDHPGLGCVTGAGEVVVVLGFRNRSERINAVNRWRVRAGLRSLEGAKSRLVLAGGPVGGPRAEADLMADYARDTRGYHGPLSVETTSRSTWENISNIIPLLEDADRIKIVSDSLHAERARGYLWRQRPDLAARLVRGGDHRFGEYSLLKPALALLGRRRLRRRKFRAVSPGSPSAARSTASAR</sequence>
<accession>A0A0S4QLF6</accession>
<dbReference type="Gene3D" id="3.40.50.620">
    <property type="entry name" value="HUPs"/>
    <property type="match status" value="1"/>
</dbReference>
<dbReference type="Pfam" id="PF02698">
    <property type="entry name" value="DUF218"/>
    <property type="match status" value="1"/>
</dbReference>
<reference evidence="3" key="1">
    <citation type="submission" date="2015-11" db="EMBL/GenBank/DDBJ databases">
        <authorList>
            <person name="Varghese N."/>
        </authorList>
    </citation>
    <scope>NUCLEOTIDE SEQUENCE [LARGE SCALE GENOMIC DNA]</scope>
    <source>
        <strain evidence="3">DSM 45899</strain>
    </source>
</reference>
<feature type="domain" description="DUF218" evidence="1">
    <location>
        <begin position="53"/>
        <end position="164"/>
    </location>
</feature>
<keyword evidence="3" id="KW-1185">Reference proteome</keyword>
<dbReference type="AlphaFoldDB" id="A0A0S4QLF6"/>
<dbReference type="InterPro" id="IPR014729">
    <property type="entry name" value="Rossmann-like_a/b/a_fold"/>
</dbReference>
<proteinExistence type="predicted"/>